<feature type="region of interest" description="Disordered" evidence="6">
    <location>
        <begin position="1"/>
        <end position="29"/>
    </location>
</feature>
<dbReference type="PROSITE" id="PS50082">
    <property type="entry name" value="WD_REPEATS_2"/>
    <property type="match status" value="6"/>
</dbReference>
<feature type="compositionally biased region" description="Polar residues" evidence="6">
    <location>
        <begin position="71"/>
        <end position="82"/>
    </location>
</feature>
<dbReference type="CDD" id="cd00200">
    <property type="entry name" value="WD40"/>
    <property type="match status" value="1"/>
</dbReference>
<dbReference type="PANTHER" id="PTHR22836:SF0">
    <property type="entry name" value="PRE-MRNA 3' END PROCESSING PROTEIN WDR33"/>
    <property type="match status" value="1"/>
</dbReference>
<dbReference type="Gene3D" id="2.130.10.10">
    <property type="entry name" value="YVTN repeat-like/Quinoprotein amine dehydrogenase"/>
    <property type="match status" value="2"/>
</dbReference>
<dbReference type="PROSITE" id="PS50294">
    <property type="entry name" value="WD_REPEATS_REGION"/>
    <property type="match status" value="5"/>
</dbReference>
<feature type="compositionally biased region" description="Basic and acidic residues" evidence="6">
    <location>
        <begin position="792"/>
        <end position="805"/>
    </location>
</feature>
<reference evidence="7" key="1">
    <citation type="submission" date="2020-04" db="EMBL/GenBank/DDBJ databases">
        <authorList>
            <person name="Neveu A P."/>
        </authorList>
    </citation>
    <scope>NUCLEOTIDE SEQUENCE</scope>
    <source>
        <tissue evidence="7">Whole embryo</tissue>
    </source>
</reference>
<comment type="subcellular location">
    <subcellularLocation>
        <location evidence="1">Nucleus</location>
    </subcellularLocation>
</comment>
<feature type="region of interest" description="Disordered" evidence="6">
    <location>
        <begin position="551"/>
        <end position="680"/>
    </location>
</feature>
<name>A0A6F9DW68_9ASCI</name>
<dbReference type="FunFam" id="2.130.10.10:FF:000963">
    <property type="entry name" value="AGAP001362-PA-like protein"/>
    <property type="match status" value="1"/>
</dbReference>
<evidence type="ECO:0000256" key="2">
    <source>
        <dbReference type="ARBA" id="ARBA00022574"/>
    </source>
</evidence>
<dbReference type="SMART" id="SM00320">
    <property type="entry name" value="WD40"/>
    <property type="match status" value="7"/>
</dbReference>
<dbReference type="AlphaFoldDB" id="A0A6F9DW68"/>
<accession>A0A6F9DW68</accession>
<dbReference type="SUPFAM" id="SSF50978">
    <property type="entry name" value="WD40 repeat-like"/>
    <property type="match status" value="1"/>
</dbReference>
<dbReference type="GO" id="GO:0005847">
    <property type="term" value="C:mRNA cleavage and polyadenylation specificity factor complex"/>
    <property type="evidence" value="ECO:0007669"/>
    <property type="project" value="TreeGrafter"/>
</dbReference>
<evidence type="ECO:0000256" key="6">
    <source>
        <dbReference type="SAM" id="MobiDB-lite"/>
    </source>
</evidence>
<feature type="repeat" description="WD" evidence="5">
    <location>
        <begin position="153"/>
        <end position="185"/>
    </location>
</feature>
<feature type="repeat" description="WD" evidence="5">
    <location>
        <begin position="195"/>
        <end position="236"/>
    </location>
</feature>
<evidence type="ECO:0000256" key="5">
    <source>
        <dbReference type="PROSITE-ProRule" id="PRU00221"/>
    </source>
</evidence>
<feature type="region of interest" description="Disordered" evidence="6">
    <location>
        <begin position="792"/>
        <end position="863"/>
    </location>
</feature>
<feature type="compositionally biased region" description="Basic residues" evidence="6">
    <location>
        <begin position="852"/>
        <end position="863"/>
    </location>
</feature>
<evidence type="ECO:0000256" key="3">
    <source>
        <dbReference type="ARBA" id="ARBA00022737"/>
    </source>
</evidence>
<dbReference type="GO" id="GO:0031124">
    <property type="term" value="P:mRNA 3'-end processing"/>
    <property type="evidence" value="ECO:0007669"/>
    <property type="project" value="InterPro"/>
</dbReference>
<dbReference type="EMBL" id="LR791832">
    <property type="protein sequence ID" value="CAB3267694.1"/>
    <property type="molecule type" value="mRNA"/>
</dbReference>
<feature type="repeat" description="WD" evidence="5">
    <location>
        <begin position="323"/>
        <end position="364"/>
    </location>
</feature>
<evidence type="ECO:0000313" key="7">
    <source>
        <dbReference type="EMBL" id="CAB3267694.1"/>
    </source>
</evidence>
<evidence type="ECO:0000256" key="1">
    <source>
        <dbReference type="ARBA" id="ARBA00004123"/>
    </source>
</evidence>
<dbReference type="Pfam" id="PF00400">
    <property type="entry name" value="WD40"/>
    <property type="match status" value="7"/>
</dbReference>
<evidence type="ECO:0000256" key="4">
    <source>
        <dbReference type="ARBA" id="ARBA00023242"/>
    </source>
</evidence>
<sequence>MAALYPSTNNILPNPSGDPNLQGQRYPPRSYQPYVFQPNFLKQQIRQRELEKAIRLGQVDETGKLAPQQGGLPTSTLPSAQNLEEARKKSGRKVIDWTPSCTLYLERRRWQREMEDVPALLPDTSYSIEMQTPMAYKDSSASSVATKFVRSATNKMKCPVYKVVWTPDGRRLVTGSASGEFTLWNGTAFNFETILQAHDSPVRAMSWSRNDAWLITGDNFGYIKYWQLNMNNVKMYQAHKDQACRSVCFGPTDSKFVTASDDGTVRVWDFLRCHEEHILRGHGSDVKQVDWHPHKCLIASASKDLQTPVKLWDPKAGQSLATIHAHKGTVMDIKFNRNGNWFLTASRDHLVKLYDIRNLKEEFQVFRGHKKEAFSVAWHPIHEDMFASGGSEGSIIFWQVGEDKEVGGLDGAHDSLIWSLAWHPLGHILVSGSNDHSTKFWTRNRPGDHMRDKYNLFPNAEETNAPKSTNLTAQPDDTPHIPNIPGMGDAVAAAADVAKREEEELKVGIPGLDWSFEERSEFQRKIMVQHENRKKIPYARPVPRTFAAAWESNKAGAPRREWSRSPSPPPPRRDRFDEPPPWHRGERMPPRFRHGPPGHDRHPRDHENPLPPIDDRRPPPEFRRGRLSPEPGPPPDFRPGPDRRPSLDFPPDGPYPEHPIDRDMVDDRHFVDNPPHGDMKFITHNQREAEFDTPNNHVQNEHHIPHKNLPPPSEAGGPLHDTGNFHRNPGLLDNPPLEWEGNLNQDQYEGDGPNLDKFYGQERGNIFNPGMEPNMGEYGYEHDMGFNDMERRGPEGMRGERDMPIRPRGGFGRPPRMRGRGRPGSGRFPHSEIMSNRGRNWPPMRQQNPPFRGRRGGRRAMRD</sequence>
<dbReference type="FunFam" id="2.130.10.10:FF:000237">
    <property type="entry name" value="Flowering time control protein FY"/>
    <property type="match status" value="1"/>
</dbReference>
<proteinExistence type="evidence at transcript level"/>
<dbReference type="InterPro" id="IPR015943">
    <property type="entry name" value="WD40/YVTN_repeat-like_dom_sf"/>
</dbReference>
<dbReference type="InterPro" id="IPR001680">
    <property type="entry name" value="WD40_rpt"/>
</dbReference>
<feature type="compositionally biased region" description="Polar residues" evidence="6">
    <location>
        <begin position="1"/>
        <end position="23"/>
    </location>
</feature>
<feature type="repeat" description="WD" evidence="5">
    <location>
        <begin position="410"/>
        <end position="441"/>
    </location>
</feature>
<feature type="repeat" description="WD" evidence="5">
    <location>
        <begin position="246"/>
        <end position="269"/>
    </location>
</feature>
<protein>
    <submittedName>
        <fullName evidence="7">Pre-mRNA 3' end processing protein WDR33</fullName>
    </submittedName>
</protein>
<dbReference type="InterPro" id="IPR036322">
    <property type="entry name" value="WD40_repeat_dom_sf"/>
</dbReference>
<dbReference type="InterPro" id="IPR045245">
    <property type="entry name" value="Pfs2-like"/>
</dbReference>
<keyword evidence="2 5" id="KW-0853">WD repeat</keyword>
<keyword evidence="4" id="KW-0539">Nucleus</keyword>
<feature type="repeat" description="WD" evidence="5">
    <location>
        <begin position="366"/>
        <end position="408"/>
    </location>
</feature>
<feature type="compositionally biased region" description="Basic and acidic residues" evidence="6">
    <location>
        <begin position="571"/>
        <end position="589"/>
    </location>
</feature>
<organism evidence="7">
    <name type="scientific">Phallusia mammillata</name>
    <dbReference type="NCBI Taxonomy" id="59560"/>
    <lineage>
        <taxon>Eukaryota</taxon>
        <taxon>Metazoa</taxon>
        <taxon>Chordata</taxon>
        <taxon>Tunicata</taxon>
        <taxon>Ascidiacea</taxon>
        <taxon>Phlebobranchia</taxon>
        <taxon>Ascidiidae</taxon>
        <taxon>Phallusia</taxon>
    </lineage>
</organism>
<feature type="region of interest" description="Disordered" evidence="6">
    <location>
        <begin position="701"/>
        <end position="753"/>
    </location>
</feature>
<feature type="region of interest" description="Disordered" evidence="6">
    <location>
        <begin position="61"/>
        <end position="89"/>
    </location>
</feature>
<feature type="compositionally biased region" description="Basic and acidic residues" evidence="6">
    <location>
        <begin position="658"/>
        <end position="680"/>
    </location>
</feature>
<keyword evidence="3" id="KW-0677">Repeat</keyword>
<gene>
    <name evidence="7" type="primary">Wdr33</name>
</gene>
<dbReference type="PANTHER" id="PTHR22836">
    <property type="entry name" value="WD40 REPEAT PROTEIN"/>
    <property type="match status" value="1"/>
</dbReference>
<feature type="compositionally biased region" description="Basic and acidic residues" evidence="6">
    <location>
        <begin position="597"/>
        <end position="624"/>
    </location>
</feature>